<feature type="region of interest" description="Disordered" evidence="2">
    <location>
        <begin position="87"/>
        <end position="128"/>
    </location>
</feature>
<feature type="compositionally biased region" description="Basic and acidic residues" evidence="2">
    <location>
        <begin position="182"/>
        <end position="192"/>
    </location>
</feature>
<evidence type="ECO:0000313" key="5">
    <source>
        <dbReference type="EMBL" id="CAG7880840.1"/>
    </source>
</evidence>
<evidence type="ECO:0000256" key="2">
    <source>
        <dbReference type="SAM" id="MobiDB-lite"/>
    </source>
</evidence>
<dbReference type="AlphaFoldDB" id="A0A8D9LNB3"/>
<feature type="compositionally biased region" description="Basic and acidic residues" evidence="2">
    <location>
        <begin position="52"/>
        <end position="61"/>
    </location>
</feature>
<feature type="compositionally biased region" description="Low complexity" evidence="2">
    <location>
        <begin position="87"/>
        <end position="105"/>
    </location>
</feature>
<dbReference type="EMBL" id="LS974619">
    <property type="protein sequence ID" value="CAG7880840.1"/>
    <property type="molecule type" value="Genomic_DNA"/>
</dbReference>
<reference evidence="5 6" key="1">
    <citation type="submission" date="2021-07" db="EMBL/GenBank/DDBJ databases">
        <authorList>
            <consortium name="Genoscope - CEA"/>
            <person name="William W."/>
        </authorList>
    </citation>
    <scope>NUCLEOTIDE SEQUENCE [LARGE SCALE GENOMIC DNA]</scope>
</reference>
<feature type="coiled-coil region" evidence="1">
    <location>
        <begin position="255"/>
        <end position="282"/>
    </location>
</feature>
<organism evidence="5 6">
    <name type="scientific">Brassica campestris</name>
    <name type="common">Field mustard</name>
    <dbReference type="NCBI Taxonomy" id="3711"/>
    <lineage>
        <taxon>Eukaryota</taxon>
        <taxon>Viridiplantae</taxon>
        <taxon>Streptophyta</taxon>
        <taxon>Embryophyta</taxon>
        <taxon>Tracheophyta</taxon>
        <taxon>Spermatophyta</taxon>
        <taxon>Magnoliopsida</taxon>
        <taxon>eudicotyledons</taxon>
        <taxon>Gunneridae</taxon>
        <taxon>Pentapetalae</taxon>
        <taxon>rosids</taxon>
        <taxon>malvids</taxon>
        <taxon>Brassicales</taxon>
        <taxon>Brassicaceae</taxon>
        <taxon>Brassiceae</taxon>
        <taxon>Brassica</taxon>
    </lineage>
</organism>
<keyword evidence="3" id="KW-0472">Membrane</keyword>
<evidence type="ECO:0000259" key="4">
    <source>
        <dbReference type="Pfam" id="PF24670"/>
    </source>
</evidence>
<sequence length="827" mass="95266">MILTDQTKVVLSRFHFPTLFYLFSYLALFDIHQMKKLFFFKSSSGNNATDKHILGEKESETSPKSGGGGGHALRRSRSLSSAAFLLDGTSSTGTRSSRQQTHSSRCFTPESQGEHGRMYNDSSPSLSSTCSSNVLDRFIDGEDHHSKPKSGSSSHSNHHHSGSAKGRRLPPRVHTPSPLSDHVQESCMKDASARSLSRSVVERLSHNTHGESKALSYDSKEPMNGYYRNDHRGEEQESFLDDENMHVGTNHAYKEGELEKKYKEAEKRVKLLSQDLKEHKFLSDCDFDVSSLVDDEKIGLALEVLTLLRSQMDERASAKEEIKRAKTDSDSHINRLEKEKSQLQFELEKELDRRSMEWTTKLESFQMEEKRLRERVRELAEHNVSLQREVSTFHEKETERIDMIRNMEERVNELSETEEETRRENVYLKQNLSKLQESYSGATEELDCVRRSFEEKEMECKDLHKSVSRLVRACGEQEKTIEGLRDSLSEKTKKQPSEMVKRLQMEQMRLTGVEFSLRKEVESTKIEADSLRAENVCLRSYDSMTTFKLDNEMKMRVGLLQDQGVMMLSETTQLCYKLLKFIRERLSEDMHNGLSEQFLIESEMNVHGIRRGTESLKRSLQTVNSLLLEKANEIASNSESSRSTEPNNQSVEKLLRAELKAETLVTSLLREKLYSKEQEIEQLQAEVAAGVRGNEVLQREIQNVLDNLSINTHQLKDLKIQMVKKEENVKRLEANLQEAAKQLASMKVTLPKVLEEREEMCKEVRDCRKRNMDLESEKEMLKKEVERLEEDTLLKEGQITILKDSLGSKHFDLLSSPDFSYNEFLVQ</sequence>
<dbReference type="Pfam" id="PF24670">
    <property type="entry name" value="DUF7653"/>
    <property type="match status" value="1"/>
</dbReference>
<dbReference type="Gramene" id="A03p21830.2_BraZ1">
    <property type="protein sequence ID" value="A03p21830.2_BraZ1.CDS"/>
    <property type="gene ID" value="A03g21830.2_BraZ1"/>
</dbReference>
<evidence type="ECO:0000256" key="1">
    <source>
        <dbReference type="SAM" id="Coils"/>
    </source>
</evidence>
<name>A0A8D9LNB3_BRACM</name>
<dbReference type="PANTHER" id="PTHR47491">
    <property type="entry name" value="CAP-GLY DOMAIN LINKER"/>
    <property type="match status" value="1"/>
</dbReference>
<keyword evidence="3" id="KW-0812">Transmembrane</keyword>
<dbReference type="InterPro" id="IPR056070">
    <property type="entry name" value="DUF7653"/>
</dbReference>
<feature type="region of interest" description="Disordered" evidence="2">
    <location>
        <begin position="140"/>
        <end position="229"/>
    </location>
</feature>
<feature type="compositionally biased region" description="Basic residues" evidence="2">
    <location>
        <begin position="156"/>
        <end position="171"/>
    </location>
</feature>
<feature type="coiled-coil region" evidence="1">
    <location>
        <begin position="308"/>
        <end position="424"/>
    </location>
</feature>
<feature type="compositionally biased region" description="Basic and acidic residues" evidence="2">
    <location>
        <begin position="200"/>
        <end position="212"/>
    </location>
</feature>
<evidence type="ECO:0000256" key="3">
    <source>
        <dbReference type="SAM" id="Phobius"/>
    </source>
</evidence>
<feature type="region of interest" description="Disordered" evidence="2">
    <location>
        <begin position="52"/>
        <end position="74"/>
    </location>
</feature>
<dbReference type="PANTHER" id="PTHR47491:SF6">
    <property type="entry name" value="BNAC03G22020D PROTEIN"/>
    <property type="match status" value="1"/>
</dbReference>
<feature type="transmembrane region" description="Helical" evidence="3">
    <location>
        <begin position="14"/>
        <end position="31"/>
    </location>
</feature>
<feature type="coiled-coil region" evidence="1">
    <location>
        <begin position="715"/>
        <end position="798"/>
    </location>
</feature>
<dbReference type="Proteomes" id="UP000694005">
    <property type="component" value="Chromosome A03"/>
</dbReference>
<accession>A0A8D9LNB3</accession>
<keyword evidence="3" id="KW-1133">Transmembrane helix</keyword>
<feature type="domain" description="DUF7653" evidence="4">
    <location>
        <begin position="516"/>
        <end position="630"/>
    </location>
</feature>
<gene>
    <name evidence="5" type="ORF">BRAPAZ1V2_A03P21830.2</name>
</gene>
<evidence type="ECO:0000313" key="6">
    <source>
        <dbReference type="Proteomes" id="UP000694005"/>
    </source>
</evidence>
<proteinExistence type="predicted"/>
<keyword evidence="1" id="KW-0175">Coiled coil</keyword>
<protein>
    <recommendedName>
        <fullName evidence="4">DUF7653 domain-containing protein</fullName>
    </recommendedName>
</protein>